<organism evidence="1 2">
    <name type="scientific">Sinimarinibacterium flocculans</name>
    <dbReference type="NCBI Taxonomy" id="985250"/>
    <lineage>
        <taxon>Bacteria</taxon>
        <taxon>Pseudomonadati</taxon>
        <taxon>Pseudomonadota</taxon>
        <taxon>Gammaproteobacteria</taxon>
        <taxon>Nevskiales</taxon>
        <taxon>Nevskiaceae</taxon>
        <taxon>Sinimarinibacterium</taxon>
    </lineage>
</organism>
<keyword evidence="2" id="KW-1185">Reference proteome</keyword>
<reference evidence="1 2" key="1">
    <citation type="submission" date="2018-04" db="EMBL/GenBank/DDBJ databases">
        <title>Genomic Encyclopedia of Type Strains, Phase IV (KMG-IV): sequencing the most valuable type-strain genomes for metagenomic binning, comparative biology and taxonomic classification.</title>
        <authorList>
            <person name="Goeker M."/>
        </authorList>
    </citation>
    <scope>NUCLEOTIDE SEQUENCE [LARGE SCALE GENOMIC DNA]</scope>
    <source>
        <strain evidence="1 2">DSM 104150</strain>
    </source>
</reference>
<protein>
    <recommendedName>
        <fullName evidence="3">HEPN domain-containing protein</fullName>
    </recommendedName>
</protein>
<dbReference type="AlphaFoldDB" id="A0A318EJ08"/>
<comment type="caution">
    <text evidence="1">The sequence shown here is derived from an EMBL/GenBank/DDBJ whole genome shotgun (WGS) entry which is preliminary data.</text>
</comment>
<dbReference type="OrthoDB" id="7062181at2"/>
<proteinExistence type="predicted"/>
<dbReference type="Gene3D" id="1.20.120.330">
    <property type="entry name" value="Nucleotidyltransferases domain 2"/>
    <property type="match status" value="1"/>
</dbReference>
<evidence type="ECO:0000313" key="1">
    <source>
        <dbReference type="EMBL" id="PXV70608.1"/>
    </source>
</evidence>
<evidence type="ECO:0008006" key="3">
    <source>
        <dbReference type="Google" id="ProtNLM"/>
    </source>
</evidence>
<dbReference type="EMBL" id="QICN01000002">
    <property type="protein sequence ID" value="PXV70608.1"/>
    <property type="molecule type" value="Genomic_DNA"/>
</dbReference>
<gene>
    <name evidence="1" type="ORF">C8D93_102467</name>
</gene>
<accession>A0A318EJ08</accession>
<dbReference type="Proteomes" id="UP000248330">
    <property type="component" value="Unassembled WGS sequence"/>
</dbReference>
<evidence type="ECO:0000313" key="2">
    <source>
        <dbReference type="Proteomes" id="UP000248330"/>
    </source>
</evidence>
<sequence length="147" mass="16223">MTATGETPEGFIKHAQEFWAAADLVLSKAQGVSLPAFFLLGRSIELSLKAFLLHKGMSIEMLRLREYGHNLKALLQCARDNGLEKIIEIEAMEAGVVDLLSFDYADKRLEYRVTKGTYYLPHLSGTSSIARKLAYELALAKSTEAGA</sequence>
<name>A0A318EJ08_9GAMM</name>
<dbReference type="RefSeq" id="WP_110264258.1">
    <property type="nucleotide sequence ID" value="NZ_CAKZQT010000013.1"/>
</dbReference>